<keyword evidence="3" id="KW-1185">Reference proteome</keyword>
<dbReference type="Proteomes" id="UP000183508">
    <property type="component" value="Unassembled WGS sequence"/>
</dbReference>
<proteinExistence type="predicted"/>
<name>A0A1I7FWZ6_9BACL</name>
<reference evidence="3" key="1">
    <citation type="submission" date="2016-10" db="EMBL/GenBank/DDBJ databases">
        <authorList>
            <person name="Varghese N."/>
        </authorList>
    </citation>
    <scope>NUCLEOTIDE SEQUENCE [LARGE SCALE GENOMIC DNA]</scope>
    <source>
        <strain evidence="3">DSM 17980</strain>
    </source>
</reference>
<evidence type="ECO:0000256" key="1">
    <source>
        <dbReference type="SAM" id="Coils"/>
    </source>
</evidence>
<evidence type="ECO:0000313" key="3">
    <source>
        <dbReference type="Proteomes" id="UP000183508"/>
    </source>
</evidence>
<organism evidence="2 3">
    <name type="scientific">Alicyclobacillus macrosporangiidus</name>
    <dbReference type="NCBI Taxonomy" id="392015"/>
    <lineage>
        <taxon>Bacteria</taxon>
        <taxon>Bacillati</taxon>
        <taxon>Bacillota</taxon>
        <taxon>Bacilli</taxon>
        <taxon>Bacillales</taxon>
        <taxon>Alicyclobacillaceae</taxon>
        <taxon>Alicyclobacillus</taxon>
    </lineage>
</organism>
<sequence length="97" mass="11311">MGDNSREWYSNKDLFEFFSALQREFDGLKAEMQQTREMIRRYNGLREELEQVKADVRTMQDEARGRATVGRTIREWGGWTVAVLSLVAAYLKIFQGG</sequence>
<dbReference type="RefSeq" id="WP_139234519.1">
    <property type="nucleotide sequence ID" value="NZ_FPBV01000001.1"/>
</dbReference>
<dbReference type="STRING" id="392015.SAMN05421543_101492"/>
<evidence type="ECO:0000313" key="2">
    <source>
        <dbReference type="EMBL" id="SFU40670.1"/>
    </source>
</evidence>
<dbReference type="AlphaFoldDB" id="A0A1I7FWZ6"/>
<dbReference type="OrthoDB" id="2704549at2"/>
<gene>
    <name evidence="2" type="ORF">SAMN05421543_101492</name>
</gene>
<feature type="coiled-coil region" evidence="1">
    <location>
        <begin position="18"/>
        <end position="62"/>
    </location>
</feature>
<protein>
    <submittedName>
        <fullName evidence="2">Uncharacterized protein</fullName>
    </submittedName>
</protein>
<accession>A0A1I7FWZ6</accession>
<dbReference type="EMBL" id="FPBV01000001">
    <property type="protein sequence ID" value="SFU40670.1"/>
    <property type="molecule type" value="Genomic_DNA"/>
</dbReference>
<keyword evidence="1" id="KW-0175">Coiled coil</keyword>